<dbReference type="EMBL" id="JACJQY010000037">
    <property type="protein sequence ID" value="MBD2318883.1"/>
    <property type="molecule type" value="Genomic_DNA"/>
</dbReference>
<dbReference type="Proteomes" id="UP000618445">
    <property type="component" value="Unassembled WGS sequence"/>
</dbReference>
<protein>
    <submittedName>
        <fullName evidence="1">Type II toxin-antitoxin system HicB family antitoxin</fullName>
    </submittedName>
</protein>
<accession>A0ABR8CEY8</accession>
<dbReference type="InterPro" id="IPR035069">
    <property type="entry name" value="TTHA1013/TTHA0281-like"/>
</dbReference>
<dbReference type="PANTHER" id="PTHR34504:SF2">
    <property type="entry name" value="UPF0150 PROTEIN SSL0259"/>
    <property type="match status" value="1"/>
</dbReference>
<dbReference type="PANTHER" id="PTHR34504">
    <property type="entry name" value="ANTITOXIN HICB"/>
    <property type="match status" value="1"/>
</dbReference>
<proteinExistence type="predicted"/>
<dbReference type="SUPFAM" id="SSF143100">
    <property type="entry name" value="TTHA1013/TTHA0281-like"/>
    <property type="match status" value="1"/>
</dbReference>
<evidence type="ECO:0000313" key="2">
    <source>
        <dbReference type="Proteomes" id="UP000618445"/>
    </source>
</evidence>
<gene>
    <name evidence="1" type="ORF">H6G05_18770</name>
</gene>
<reference evidence="1 2" key="1">
    <citation type="journal article" date="2020" name="ISME J.">
        <title>Comparative genomics reveals insights into cyanobacterial evolution and habitat adaptation.</title>
        <authorList>
            <person name="Chen M.Y."/>
            <person name="Teng W.K."/>
            <person name="Zhao L."/>
            <person name="Hu C.X."/>
            <person name="Zhou Y.K."/>
            <person name="Han B.P."/>
            <person name="Song L.R."/>
            <person name="Shu W.S."/>
        </authorList>
    </citation>
    <scope>NUCLEOTIDE SEQUENCE [LARGE SCALE GENOMIC DNA]</scope>
    <source>
        <strain evidence="1 2">FACHB-1050</strain>
    </source>
</reference>
<sequence length="75" mass="8568">MTHNYSISIQWSEEDSKFVAHLPEFGPYAHTHGDTYAKALENALEVLELLIEDYTARHKPLPTPRIIKKSDFIAA</sequence>
<comment type="caution">
    <text evidence="1">The sequence shown here is derived from an EMBL/GenBank/DDBJ whole genome shotgun (WGS) entry which is preliminary data.</text>
</comment>
<evidence type="ECO:0000313" key="1">
    <source>
        <dbReference type="EMBL" id="MBD2318883.1"/>
    </source>
</evidence>
<keyword evidence="2" id="KW-1185">Reference proteome</keyword>
<organism evidence="1 2">
    <name type="scientific">Phormidium tenue FACHB-1050</name>
    <dbReference type="NCBI Taxonomy" id="2692857"/>
    <lineage>
        <taxon>Bacteria</taxon>
        <taxon>Bacillati</taxon>
        <taxon>Cyanobacteriota</taxon>
        <taxon>Cyanophyceae</taxon>
        <taxon>Oscillatoriophycideae</taxon>
        <taxon>Oscillatoriales</taxon>
        <taxon>Oscillatoriaceae</taxon>
        <taxon>Phormidium</taxon>
    </lineage>
</organism>
<name>A0ABR8CEY8_9CYAN</name>
<dbReference type="RefSeq" id="WP_190580285.1">
    <property type="nucleotide sequence ID" value="NZ_CAWPQU010000031.1"/>
</dbReference>
<dbReference type="Gene3D" id="3.30.160.250">
    <property type="match status" value="1"/>
</dbReference>
<dbReference type="InterPro" id="IPR051404">
    <property type="entry name" value="TA_system_antitoxin"/>
</dbReference>